<evidence type="ECO:0008006" key="3">
    <source>
        <dbReference type="Google" id="ProtNLM"/>
    </source>
</evidence>
<evidence type="ECO:0000313" key="2">
    <source>
        <dbReference type="Proteomes" id="UP000001861"/>
    </source>
</evidence>
<dbReference type="EMBL" id="AACS02000009">
    <property type="protein sequence ID" value="EAU89187.2"/>
    <property type="molecule type" value="Genomic_DNA"/>
</dbReference>
<dbReference type="RefSeq" id="XP_001832644.2">
    <property type="nucleotide sequence ID" value="XM_001832592.2"/>
</dbReference>
<dbReference type="VEuPathDB" id="FungiDB:CC1G_08594"/>
<dbReference type="InterPro" id="IPR027417">
    <property type="entry name" value="P-loop_NTPase"/>
</dbReference>
<dbReference type="InParanoid" id="A8NCW5"/>
<accession>A8NCW5</accession>
<dbReference type="KEGG" id="cci:CC1G_08594"/>
<evidence type="ECO:0000313" key="1">
    <source>
        <dbReference type="EMBL" id="EAU89187.2"/>
    </source>
</evidence>
<protein>
    <recommendedName>
        <fullName evidence="3">G domain-containing protein</fullName>
    </recommendedName>
</protein>
<dbReference type="SUPFAM" id="SSF52540">
    <property type="entry name" value="P-loop containing nucleoside triphosphate hydrolases"/>
    <property type="match status" value="1"/>
</dbReference>
<organism evidence="1 2">
    <name type="scientific">Coprinopsis cinerea (strain Okayama-7 / 130 / ATCC MYA-4618 / FGSC 9003)</name>
    <name type="common">Inky cap fungus</name>
    <name type="synonym">Hormographiella aspergillata</name>
    <dbReference type="NCBI Taxonomy" id="240176"/>
    <lineage>
        <taxon>Eukaryota</taxon>
        <taxon>Fungi</taxon>
        <taxon>Dikarya</taxon>
        <taxon>Basidiomycota</taxon>
        <taxon>Agaricomycotina</taxon>
        <taxon>Agaricomycetes</taxon>
        <taxon>Agaricomycetidae</taxon>
        <taxon>Agaricales</taxon>
        <taxon>Agaricineae</taxon>
        <taxon>Psathyrellaceae</taxon>
        <taxon>Coprinopsis</taxon>
    </lineage>
</organism>
<comment type="caution">
    <text evidence="1">The sequence shown here is derived from an EMBL/GenBank/DDBJ whole genome shotgun (WGS) entry which is preliminary data.</text>
</comment>
<proteinExistence type="predicted"/>
<gene>
    <name evidence="1" type="ORF">CC1G_08594</name>
</gene>
<name>A8NCW5_COPC7</name>
<dbReference type="OMA" id="MSCTSTI"/>
<dbReference type="Gene3D" id="3.40.50.300">
    <property type="entry name" value="P-loop containing nucleotide triphosphate hydrolases"/>
    <property type="match status" value="1"/>
</dbReference>
<dbReference type="HOGENOM" id="CLU_018003_0_0_1"/>
<dbReference type="GeneID" id="6009133"/>
<sequence>MMGQLLGSVNGQGTVENPPVSSTLFVIHFLPRMTPKGKKASVLDDPAFKDAKPTDIVIPSGEKHGRLQVLNFVNLALGPRRDGEHVRVGSNLESCTKSLEFVILDIPDRYRNLHSAGAKRIILVDTPGFDDTMESDVAILKRISNWLAKSYRLGMTVGGLVYMHDLSAARFTGSAKRNLKMFNQLCGGDAINRVILTTSKWGKFRTEDLPEAAQRQEELQKSFWDRMLKDGARCEPLNPATHEAAWNVLHLILDNLNRKGGQKLKSLQIQREIIDQRKSLPQTDAGQELTYTMGEVLEMWERQEMEREEIERLKQMKRAFRTSFGVRVRQILRVYRPDLD</sequence>
<keyword evidence="2" id="KW-1185">Reference proteome</keyword>
<reference evidence="1 2" key="1">
    <citation type="journal article" date="2010" name="Proc. Natl. Acad. Sci. U.S.A.">
        <title>Insights into evolution of multicellular fungi from the assembled chromosomes of the mushroom Coprinopsis cinerea (Coprinus cinereus).</title>
        <authorList>
            <person name="Stajich J.E."/>
            <person name="Wilke S.K."/>
            <person name="Ahren D."/>
            <person name="Au C.H."/>
            <person name="Birren B.W."/>
            <person name="Borodovsky M."/>
            <person name="Burns C."/>
            <person name="Canback B."/>
            <person name="Casselton L.A."/>
            <person name="Cheng C.K."/>
            <person name="Deng J."/>
            <person name="Dietrich F.S."/>
            <person name="Fargo D.C."/>
            <person name="Farman M.L."/>
            <person name="Gathman A.C."/>
            <person name="Goldberg J."/>
            <person name="Guigo R."/>
            <person name="Hoegger P.J."/>
            <person name="Hooker J.B."/>
            <person name="Huggins A."/>
            <person name="James T.Y."/>
            <person name="Kamada T."/>
            <person name="Kilaru S."/>
            <person name="Kodira C."/>
            <person name="Kues U."/>
            <person name="Kupfer D."/>
            <person name="Kwan H.S."/>
            <person name="Lomsadze A."/>
            <person name="Li W."/>
            <person name="Lilly W.W."/>
            <person name="Ma L.J."/>
            <person name="Mackey A.J."/>
            <person name="Manning G."/>
            <person name="Martin F."/>
            <person name="Muraguchi H."/>
            <person name="Natvig D.O."/>
            <person name="Palmerini H."/>
            <person name="Ramesh M.A."/>
            <person name="Rehmeyer C.J."/>
            <person name="Roe B.A."/>
            <person name="Shenoy N."/>
            <person name="Stanke M."/>
            <person name="Ter-Hovhannisyan V."/>
            <person name="Tunlid A."/>
            <person name="Velagapudi R."/>
            <person name="Vision T.J."/>
            <person name="Zeng Q."/>
            <person name="Zolan M.E."/>
            <person name="Pukkila P.J."/>
        </authorList>
    </citation>
    <scope>NUCLEOTIDE SEQUENCE [LARGE SCALE GENOMIC DNA]</scope>
    <source>
        <strain evidence="2">Okayama-7 / 130 / ATCC MYA-4618 / FGSC 9003</strain>
    </source>
</reference>
<dbReference type="Proteomes" id="UP000001861">
    <property type="component" value="Unassembled WGS sequence"/>
</dbReference>
<dbReference type="OrthoDB" id="8954335at2759"/>
<dbReference type="AlphaFoldDB" id="A8NCW5"/>